<dbReference type="AlphaFoldDB" id="A0A6L8K7N8"/>
<dbReference type="RefSeq" id="WP_161006525.1">
    <property type="nucleotide sequence ID" value="NZ_WWCN01000005.1"/>
</dbReference>
<dbReference type="Pfam" id="PF01936">
    <property type="entry name" value="NYN"/>
    <property type="match status" value="1"/>
</dbReference>
<comment type="caution">
    <text evidence="2">The sequence shown here is derived from an EMBL/GenBank/DDBJ whole genome shotgun (WGS) entry which is preliminary data.</text>
</comment>
<name>A0A6L8K7N8_9BURK</name>
<evidence type="ECO:0000313" key="3">
    <source>
        <dbReference type="Proteomes" id="UP000479335"/>
    </source>
</evidence>
<sequence>MKTIVYVDGFNLYYGLLRKSPYKWLDLFALFQNHVLSSDAEVVDVRYYTAPVLVRVCDDGDSPSRQRKYLQALRKMPPQKVSVIEGSLELSKSYLRLVHPPSDDERIALVYKLTERKSDVSLASDLICGAFLGQYEQAIVCTNDRDLAPAMAAVRQYCPDVRLGLIVPIPGADHRRAGRELVEQAHWFKLLSPVHLMNAQLPEKIPCTSIHRPPQWS</sequence>
<gene>
    <name evidence="2" type="ORF">GTP46_10300</name>
</gene>
<proteinExistence type="predicted"/>
<evidence type="ECO:0000259" key="1">
    <source>
        <dbReference type="Pfam" id="PF01936"/>
    </source>
</evidence>
<dbReference type="Proteomes" id="UP000479335">
    <property type="component" value="Unassembled WGS sequence"/>
</dbReference>
<dbReference type="GO" id="GO:0004540">
    <property type="term" value="F:RNA nuclease activity"/>
    <property type="evidence" value="ECO:0007669"/>
    <property type="project" value="InterPro"/>
</dbReference>
<accession>A0A6L8K7N8</accession>
<organism evidence="2 3">
    <name type="scientific">Duganella flavida</name>
    <dbReference type="NCBI Taxonomy" id="2692175"/>
    <lineage>
        <taxon>Bacteria</taxon>
        <taxon>Pseudomonadati</taxon>
        <taxon>Pseudomonadota</taxon>
        <taxon>Betaproteobacteria</taxon>
        <taxon>Burkholderiales</taxon>
        <taxon>Oxalobacteraceae</taxon>
        <taxon>Telluria group</taxon>
        <taxon>Duganella</taxon>
    </lineage>
</organism>
<protein>
    <submittedName>
        <fullName evidence="2">NYN domain-containing protein</fullName>
    </submittedName>
</protein>
<keyword evidence="3" id="KW-1185">Reference proteome</keyword>
<evidence type="ECO:0000313" key="2">
    <source>
        <dbReference type="EMBL" id="MYM23035.1"/>
    </source>
</evidence>
<dbReference type="Gene3D" id="3.40.50.1010">
    <property type="entry name" value="5'-nuclease"/>
    <property type="match status" value="1"/>
</dbReference>
<feature type="domain" description="NYN" evidence="1">
    <location>
        <begin position="2"/>
        <end position="158"/>
    </location>
</feature>
<reference evidence="2 3" key="1">
    <citation type="submission" date="2019-12" db="EMBL/GenBank/DDBJ databases">
        <title>Novel species isolated from a subtropical stream in China.</title>
        <authorList>
            <person name="Lu H."/>
        </authorList>
    </citation>
    <scope>NUCLEOTIDE SEQUENCE [LARGE SCALE GENOMIC DNA]</scope>
    <source>
        <strain evidence="2 3">FT135W</strain>
    </source>
</reference>
<dbReference type="CDD" id="cd18722">
    <property type="entry name" value="PIN_NicB-like"/>
    <property type="match status" value="1"/>
</dbReference>
<dbReference type="InterPro" id="IPR021139">
    <property type="entry name" value="NYN"/>
</dbReference>
<dbReference type="EMBL" id="WWCN01000005">
    <property type="protein sequence ID" value="MYM23035.1"/>
    <property type="molecule type" value="Genomic_DNA"/>
</dbReference>